<protein>
    <recommendedName>
        <fullName evidence="6">Epidermal patterning factor-like protein</fullName>
    </recommendedName>
</protein>
<dbReference type="PANTHER" id="PTHR33109">
    <property type="entry name" value="EPIDERMAL PATTERNING FACTOR-LIKE PROTEIN 4"/>
    <property type="match status" value="1"/>
</dbReference>
<proteinExistence type="inferred from homology"/>
<dbReference type="PANTHER" id="PTHR33109:SF4">
    <property type="entry name" value="EPIDERMAL PATTERNING FACTOR-LIKE PROTEIN 6"/>
    <property type="match status" value="1"/>
</dbReference>
<keyword evidence="4" id="KW-0732">Signal</keyword>
<comment type="function">
    <text evidence="6">Controls stomatal patterning.</text>
</comment>
<dbReference type="GO" id="GO:0010052">
    <property type="term" value="P:guard cell differentiation"/>
    <property type="evidence" value="ECO:0007669"/>
    <property type="project" value="UniProtKB-UniRule"/>
</dbReference>
<evidence type="ECO:0000256" key="2">
    <source>
        <dbReference type="ARBA" id="ARBA00008127"/>
    </source>
</evidence>
<keyword evidence="5" id="KW-1015">Disulfide bond</keyword>
<keyword evidence="3 6" id="KW-0964">Secreted</keyword>
<evidence type="ECO:0000313" key="8">
    <source>
        <dbReference type="EMBL" id="KAG6467418.1"/>
    </source>
</evidence>
<evidence type="ECO:0000256" key="6">
    <source>
        <dbReference type="RuleBase" id="RU367102"/>
    </source>
</evidence>
<keyword evidence="6" id="KW-0217">Developmental protein</keyword>
<evidence type="ECO:0000256" key="3">
    <source>
        <dbReference type="ARBA" id="ARBA00022525"/>
    </source>
</evidence>
<evidence type="ECO:0000256" key="7">
    <source>
        <dbReference type="SAM" id="MobiDB-lite"/>
    </source>
</evidence>
<dbReference type="EMBL" id="JACMSC010000051">
    <property type="protein sequence ID" value="KAG6467418.1"/>
    <property type="molecule type" value="Genomic_DNA"/>
</dbReference>
<organism evidence="8 9">
    <name type="scientific">Zingiber officinale</name>
    <name type="common">Ginger</name>
    <name type="synonym">Amomum zingiber</name>
    <dbReference type="NCBI Taxonomy" id="94328"/>
    <lineage>
        <taxon>Eukaryota</taxon>
        <taxon>Viridiplantae</taxon>
        <taxon>Streptophyta</taxon>
        <taxon>Embryophyta</taxon>
        <taxon>Tracheophyta</taxon>
        <taxon>Spermatophyta</taxon>
        <taxon>Magnoliopsida</taxon>
        <taxon>Liliopsida</taxon>
        <taxon>Zingiberales</taxon>
        <taxon>Zingiberaceae</taxon>
        <taxon>Zingiber</taxon>
    </lineage>
</organism>
<dbReference type="Pfam" id="PF17181">
    <property type="entry name" value="EPF"/>
    <property type="match status" value="1"/>
</dbReference>
<comment type="subcellular location">
    <subcellularLocation>
        <location evidence="1 6">Secreted</location>
    </subcellularLocation>
</comment>
<gene>
    <name evidence="8" type="ORF">ZIOFF_074764</name>
</gene>
<dbReference type="Proteomes" id="UP000734854">
    <property type="component" value="Unassembled WGS sequence"/>
</dbReference>
<keyword evidence="9" id="KW-1185">Reference proteome</keyword>
<evidence type="ECO:0000256" key="1">
    <source>
        <dbReference type="ARBA" id="ARBA00004613"/>
    </source>
</evidence>
<comment type="caution">
    <text evidence="8">The sequence shown here is derived from an EMBL/GenBank/DDBJ whole genome shotgun (WGS) entry which is preliminary data.</text>
</comment>
<evidence type="ECO:0000313" key="9">
    <source>
        <dbReference type="Proteomes" id="UP000734854"/>
    </source>
</evidence>
<dbReference type="AlphaFoldDB" id="A0A8J5BU35"/>
<dbReference type="InterPro" id="IPR039455">
    <property type="entry name" value="EPFL"/>
</dbReference>
<accession>A0A8J5BU35</accession>
<feature type="region of interest" description="Disordered" evidence="7">
    <location>
        <begin position="43"/>
        <end position="66"/>
    </location>
</feature>
<dbReference type="GO" id="GO:0005576">
    <property type="term" value="C:extracellular region"/>
    <property type="evidence" value="ECO:0007669"/>
    <property type="project" value="UniProtKB-SubCell"/>
</dbReference>
<evidence type="ECO:0000256" key="5">
    <source>
        <dbReference type="ARBA" id="ARBA00023157"/>
    </source>
</evidence>
<comment type="similarity">
    <text evidence="2 6">Belongs to the plant cysteine rich small secretory peptide family. Epidermal patterning factor subfamily.</text>
</comment>
<sequence>MDSRKGKGRRKQRSPITTTTTTLLCCSLIAFFSLSSLFATARSDLGNPTRIPRVQGRRRGLGGGSGRPGSYPPLCAAKCGACSPCNPVHEAVRPGQPAVEEYYPEAWRCKCANKLYMP</sequence>
<name>A0A8J5BU35_ZINOF</name>
<evidence type="ECO:0000256" key="4">
    <source>
        <dbReference type="ARBA" id="ARBA00022729"/>
    </source>
</evidence>
<reference evidence="8 9" key="1">
    <citation type="submission" date="2020-08" db="EMBL/GenBank/DDBJ databases">
        <title>Plant Genome Project.</title>
        <authorList>
            <person name="Zhang R.-G."/>
        </authorList>
    </citation>
    <scope>NUCLEOTIDE SEQUENCE [LARGE SCALE GENOMIC DNA]</scope>
    <source>
        <tissue evidence="8">Rhizome</tissue>
    </source>
</reference>